<dbReference type="GO" id="GO:0051536">
    <property type="term" value="F:iron-sulfur cluster binding"/>
    <property type="evidence" value="ECO:0007669"/>
    <property type="project" value="UniProtKB-KW"/>
</dbReference>
<dbReference type="GO" id="GO:0046872">
    <property type="term" value="F:metal ion binding"/>
    <property type="evidence" value="ECO:0007669"/>
    <property type="project" value="UniProtKB-KW"/>
</dbReference>
<dbReference type="NCBIfam" id="NF038196">
    <property type="entry name" value="ferrodoxin_EFR1"/>
    <property type="match status" value="1"/>
</dbReference>
<feature type="domain" description="4Fe-4S ferredoxin-type" evidence="4">
    <location>
        <begin position="208"/>
        <end position="235"/>
    </location>
</feature>
<dbReference type="InterPro" id="IPR017896">
    <property type="entry name" value="4Fe4S_Fe-S-bd"/>
</dbReference>
<dbReference type="PROSITE" id="PS00198">
    <property type="entry name" value="4FE4S_FER_1"/>
    <property type="match status" value="2"/>
</dbReference>
<name>A0A1V4IL82_9CLOT</name>
<dbReference type="AlphaFoldDB" id="A0A1V4IL82"/>
<reference evidence="5 6" key="1">
    <citation type="submission" date="2017-03" db="EMBL/GenBank/DDBJ databases">
        <title>Genome sequence of Clostridium chromiireducens DSM 23318.</title>
        <authorList>
            <person name="Poehlein A."/>
            <person name="Daniel R."/>
        </authorList>
    </citation>
    <scope>NUCLEOTIDE SEQUENCE [LARGE SCALE GENOMIC DNA]</scope>
    <source>
        <strain evidence="5 6">DSM 23318</strain>
    </source>
</reference>
<dbReference type="InterPro" id="IPR047964">
    <property type="entry name" value="EFR1-like"/>
</dbReference>
<gene>
    <name evidence="5" type="ORF">CLCHR_29920</name>
</gene>
<organism evidence="5 6">
    <name type="scientific">Clostridium chromiireducens</name>
    <dbReference type="NCBI Taxonomy" id="225345"/>
    <lineage>
        <taxon>Bacteria</taxon>
        <taxon>Bacillati</taxon>
        <taxon>Bacillota</taxon>
        <taxon>Clostridia</taxon>
        <taxon>Eubacteriales</taxon>
        <taxon>Clostridiaceae</taxon>
        <taxon>Clostridium</taxon>
    </lineage>
</organism>
<feature type="domain" description="4Fe-4S ferredoxin-type" evidence="4">
    <location>
        <begin position="177"/>
        <end position="207"/>
    </location>
</feature>
<keyword evidence="6" id="KW-1185">Reference proteome</keyword>
<proteinExistence type="predicted"/>
<dbReference type="InterPro" id="IPR029039">
    <property type="entry name" value="Flavoprotein-like_sf"/>
</dbReference>
<accession>A0A1V4IL82</accession>
<comment type="caution">
    <text evidence="5">The sequence shown here is derived from an EMBL/GenBank/DDBJ whole genome shotgun (WGS) entry which is preliminary data.</text>
</comment>
<protein>
    <submittedName>
        <fullName evidence="5">Ferredoxin-2</fullName>
    </submittedName>
</protein>
<dbReference type="STRING" id="225345.CLCHR_29920"/>
<dbReference type="OrthoDB" id="9813995at2"/>
<evidence type="ECO:0000256" key="1">
    <source>
        <dbReference type="ARBA" id="ARBA00022723"/>
    </source>
</evidence>
<dbReference type="PANTHER" id="PTHR43122">
    <property type="entry name" value="FERREDOXIN SUBUNIT OF PYRUVATE:FLAVODOXIN OXIDOREDUCTASE-RELATED"/>
    <property type="match status" value="1"/>
</dbReference>
<dbReference type="SUPFAM" id="SSF54862">
    <property type="entry name" value="4Fe-4S ferredoxins"/>
    <property type="match status" value="1"/>
</dbReference>
<keyword evidence="1" id="KW-0479">Metal-binding</keyword>
<dbReference type="PANTHER" id="PTHR43122:SF1">
    <property type="entry name" value="IRON-SULFUR-BINDING PROTEIN"/>
    <property type="match status" value="1"/>
</dbReference>
<dbReference type="PROSITE" id="PS51379">
    <property type="entry name" value="4FE4S_FER_2"/>
    <property type="match status" value="2"/>
</dbReference>
<sequence length="267" mass="29969">MKNRIYFFTGTGNSLKVAKDIANALPECELVAIYKDTLLEIQSGLDRIGFVFPNYAGGPPSMVADFVHNMKFLDLSDTYIFCVSTYAGNNGTVISQMANLLQQRGLQLNYGDKIITYPNAVTAYPMTGDVNDILKKAEINTKPVIDSIIAKQRITIQPLETSDKERYDTFIAFIRNGTSSYDVNKNCVSCGICRDVCPAKNITLEDGIPVFHNQCESCMACIQHCPKRAINYENKTQDRMRYTHPEIGHKVISQYYLSQDVKSADNR</sequence>
<keyword evidence="2" id="KW-0408">Iron</keyword>
<dbReference type="Gene3D" id="3.40.50.360">
    <property type="match status" value="1"/>
</dbReference>
<evidence type="ECO:0000313" key="5">
    <source>
        <dbReference type="EMBL" id="OPJ60227.1"/>
    </source>
</evidence>
<dbReference type="InterPro" id="IPR017900">
    <property type="entry name" value="4Fe4S_Fe_S_CS"/>
</dbReference>
<dbReference type="Gene3D" id="3.30.70.20">
    <property type="match status" value="1"/>
</dbReference>
<keyword evidence="3" id="KW-0411">Iron-sulfur</keyword>
<dbReference type="SUPFAM" id="SSF52218">
    <property type="entry name" value="Flavoproteins"/>
    <property type="match status" value="1"/>
</dbReference>
<evidence type="ECO:0000259" key="4">
    <source>
        <dbReference type="PROSITE" id="PS51379"/>
    </source>
</evidence>
<evidence type="ECO:0000313" key="6">
    <source>
        <dbReference type="Proteomes" id="UP000191056"/>
    </source>
</evidence>
<evidence type="ECO:0000256" key="2">
    <source>
        <dbReference type="ARBA" id="ARBA00023004"/>
    </source>
</evidence>
<dbReference type="EMBL" id="MZGT01000041">
    <property type="protein sequence ID" value="OPJ60227.1"/>
    <property type="molecule type" value="Genomic_DNA"/>
</dbReference>
<dbReference type="Proteomes" id="UP000191056">
    <property type="component" value="Unassembled WGS sequence"/>
</dbReference>
<dbReference type="RefSeq" id="WP_079440619.1">
    <property type="nucleotide sequence ID" value="NZ_MZGT01000041.1"/>
</dbReference>
<evidence type="ECO:0000256" key="3">
    <source>
        <dbReference type="ARBA" id="ARBA00023014"/>
    </source>
</evidence>